<comment type="caution">
    <text evidence="3">The sequence shown here is derived from an EMBL/GenBank/DDBJ whole genome shotgun (WGS) entry which is preliminary data.</text>
</comment>
<keyword evidence="4" id="KW-1185">Reference proteome</keyword>
<dbReference type="InterPro" id="IPR036691">
    <property type="entry name" value="Endo/exonu/phosph_ase_sf"/>
</dbReference>
<evidence type="ECO:0000313" key="3">
    <source>
        <dbReference type="EMBL" id="PQL90612.1"/>
    </source>
</evidence>
<dbReference type="GO" id="GO:0003824">
    <property type="term" value="F:catalytic activity"/>
    <property type="evidence" value="ECO:0007669"/>
    <property type="project" value="InterPro"/>
</dbReference>
<dbReference type="OrthoDB" id="635146at2"/>
<organism evidence="3 4">
    <name type="scientific">Apibacter adventoris</name>
    <dbReference type="NCBI Taxonomy" id="1679466"/>
    <lineage>
        <taxon>Bacteria</taxon>
        <taxon>Pseudomonadati</taxon>
        <taxon>Bacteroidota</taxon>
        <taxon>Flavobacteriia</taxon>
        <taxon>Flavobacteriales</taxon>
        <taxon>Weeksellaceae</taxon>
        <taxon>Apibacter</taxon>
    </lineage>
</organism>
<evidence type="ECO:0000259" key="2">
    <source>
        <dbReference type="Pfam" id="PF03372"/>
    </source>
</evidence>
<dbReference type="Gene3D" id="3.60.10.10">
    <property type="entry name" value="Endonuclease/exonuclease/phosphatase"/>
    <property type="match status" value="1"/>
</dbReference>
<feature type="transmembrane region" description="Helical" evidence="1">
    <location>
        <begin position="69"/>
        <end position="88"/>
    </location>
</feature>
<feature type="domain" description="Endonuclease/exonuclease/phosphatase" evidence="2">
    <location>
        <begin position="107"/>
        <end position="329"/>
    </location>
</feature>
<keyword evidence="1" id="KW-0472">Membrane</keyword>
<sequence>MIFITHNKKNYLFFSLHCIIALLLCIVYLNKIVQPKDFPYLGLISLIFPILFIFHLLFTIMWLIKRELIFIPFLLFTIFLLFPIKKYIHFGNKIIANKTSKKQFKILTYNIRYANESKDLRALEDSVIKRDIDIAFFQEIYTRQWRSKETFLVDRYNAVFDLVAISSKYPIINKQKIILPGNGYACLADIQKDESIIRCINIYLEPMFLTKNIFRIEKVDDAKDKTKVVVEKLSTGYKKHQVQIDLLIKYIKESPYPTIVCGDLNSVPLSYEYFHVKGNMLDVFELCGSGLGMSFYDYFYPIRIDYIFTSPDFIPKSSYVNKNIKFSDHYPVFAFLQLK</sequence>
<protein>
    <recommendedName>
        <fullName evidence="2">Endonuclease/exonuclease/phosphatase domain-containing protein</fullName>
    </recommendedName>
</protein>
<evidence type="ECO:0000313" key="4">
    <source>
        <dbReference type="Proteomes" id="UP000238042"/>
    </source>
</evidence>
<feature type="transmembrane region" description="Helical" evidence="1">
    <location>
        <begin position="12"/>
        <end position="29"/>
    </location>
</feature>
<dbReference type="Pfam" id="PF03372">
    <property type="entry name" value="Exo_endo_phos"/>
    <property type="match status" value="1"/>
</dbReference>
<accession>A0A2S8A7S3</accession>
<reference evidence="3 4" key="1">
    <citation type="submission" date="2018-02" db="EMBL/GenBank/DDBJ databases">
        <title>Genome sequences of Apibacter spp., gut symbionts of Asian honey bees.</title>
        <authorList>
            <person name="Kwong W.K."/>
            <person name="Steele M.I."/>
            <person name="Moran N.A."/>
        </authorList>
    </citation>
    <scope>NUCLEOTIDE SEQUENCE [LARGE SCALE GENOMIC DNA]</scope>
    <source>
        <strain evidence="4">wkB301</strain>
    </source>
</reference>
<keyword evidence="1" id="KW-0812">Transmembrane</keyword>
<dbReference type="InterPro" id="IPR005135">
    <property type="entry name" value="Endo/exonuclease/phosphatase"/>
</dbReference>
<gene>
    <name evidence="3" type="ORF">C4S77_12105</name>
</gene>
<dbReference type="SUPFAM" id="SSF56219">
    <property type="entry name" value="DNase I-like"/>
    <property type="match status" value="1"/>
</dbReference>
<dbReference type="AlphaFoldDB" id="A0A2S8A7S3"/>
<keyword evidence="1" id="KW-1133">Transmembrane helix</keyword>
<evidence type="ECO:0000256" key="1">
    <source>
        <dbReference type="SAM" id="Phobius"/>
    </source>
</evidence>
<feature type="transmembrane region" description="Helical" evidence="1">
    <location>
        <begin position="41"/>
        <end position="63"/>
    </location>
</feature>
<dbReference type="EMBL" id="PSZM01000046">
    <property type="protein sequence ID" value="PQL90612.1"/>
    <property type="molecule type" value="Genomic_DNA"/>
</dbReference>
<proteinExistence type="predicted"/>
<dbReference type="Proteomes" id="UP000238042">
    <property type="component" value="Unassembled WGS sequence"/>
</dbReference>
<name>A0A2S8A7S3_9FLAO</name>